<organism evidence="1 2">
    <name type="scientific">Chitinophaga filiformis</name>
    <name type="common">Myxococcus filiformis</name>
    <name type="synonym">Flexibacter filiformis</name>
    <dbReference type="NCBI Taxonomy" id="104663"/>
    <lineage>
        <taxon>Bacteria</taxon>
        <taxon>Pseudomonadati</taxon>
        <taxon>Bacteroidota</taxon>
        <taxon>Chitinophagia</taxon>
        <taxon>Chitinophagales</taxon>
        <taxon>Chitinophagaceae</taxon>
        <taxon>Chitinophaga</taxon>
    </lineage>
</organism>
<dbReference type="AlphaFoldDB" id="A0A1G7ZWF7"/>
<dbReference type="OrthoDB" id="679560at2"/>
<gene>
    <name evidence="1" type="ORF">SAMN04488121_10922</name>
</gene>
<proteinExistence type="predicted"/>
<reference evidence="2" key="1">
    <citation type="submission" date="2016-10" db="EMBL/GenBank/DDBJ databases">
        <authorList>
            <person name="Varghese N."/>
            <person name="Submissions S."/>
        </authorList>
    </citation>
    <scope>NUCLEOTIDE SEQUENCE [LARGE SCALE GENOMIC DNA]</scope>
    <source>
        <strain evidence="2">DSM 527</strain>
    </source>
</reference>
<dbReference type="Proteomes" id="UP000199045">
    <property type="component" value="Unassembled WGS sequence"/>
</dbReference>
<evidence type="ECO:0000313" key="2">
    <source>
        <dbReference type="Proteomes" id="UP000199045"/>
    </source>
</evidence>
<dbReference type="EMBL" id="FNBN01000009">
    <property type="protein sequence ID" value="SDH12986.1"/>
    <property type="molecule type" value="Genomic_DNA"/>
</dbReference>
<protein>
    <submittedName>
        <fullName evidence="1">Uncharacterized protein</fullName>
    </submittedName>
</protein>
<sequence length="61" mass="7207">MEDEKVEEKIRCLIEQARTTGKPTKRRRLVSGIPSLFQIIKTKEQADEFMEMLNRVFNKVP</sequence>
<name>A0A1G7ZWF7_CHIFI</name>
<accession>A0A1G7ZWF7</accession>
<evidence type="ECO:0000313" key="1">
    <source>
        <dbReference type="EMBL" id="SDH12986.1"/>
    </source>
</evidence>
<dbReference type="RefSeq" id="WP_089836709.1">
    <property type="nucleotide sequence ID" value="NZ_FNBN01000009.1"/>
</dbReference>